<dbReference type="RefSeq" id="WP_379980752.1">
    <property type="nucleotide sequence ID" value="NZ_JBHUMO010000039.1"/>
</dbReference>
<dbReference type="Proteomes" id="UP001597427">
    <property type="component" value="Unassembled WGS sequence"/>
</dbReference>
<protein>
    <submittedName>
        <fullName evidence="7">SNF2-related protein</fullName>
    </submittedName>
</protein>
<accession>A0ABW5TK88</accession>
<keyword evidence="2" id="KW-0863">Zinc-finger</keyword>
<comment type="caution">
    <text evidence="7">The sequence shown here is derived from an EMBL/GenBank/DDBJ whole genome shotgun (WGS) entry which is preliminary data.</text>
</comment>
<gene>
    <name evidence="7" type="ORF">ACFSR0_05585</name>
</gene>
<dbReference type="Pfam" id="PF04434">
    <property type="entry name" value="SWIM"/>
    <property type="match status" value="1"/>
</dbReference>
<keyword evidence="1" id="KW-0378">Hydrolase</keyword>
<dbReference type="InterPro" id="IPR027417">
    <property type="entry name" value="P-loop_NTPase"/>
</dbReference>
<keyword evidence="2" id="KW-0479">Metal-binding</keyword>
<keyword evidence="2" id="KW-0862">Zinc</keyword>
<dbReference type="PANTHER" id="PTHR10799">
    <property type="entry name" value="SNF2/RAD54 HELICASE FAMILY"/>
    <property type="match status" value="1"/>
</dbReference>
<dbReference type="Gene3D" id="3.40.50.10810">
    <property type="entry name" value="Tandem AAA-ATPase domain"/>
    <property type="match status" value="1"/>
</dbReference>
<feature type="domain" description="SWIM-type" evidence="4">
    <location>
        <begin position="45"/>
        <end position="81"/>
    </location>
</feature>
<dbReference type="InterPro" id="IPR001650">
    <property type="entry name" value="Helicase_C-like"/>
</dbReference>
<dbReference type="InterPro" id="IPR007527">
    <property type="entry name" value="Znf_SWIM"/>
</dbReference>
<dbReference type="Pfam" id="PF00176">
    <property type="entry name" value="SNF2-rel_dom"/>
    <property type="match status" value="1"/>
</dbReference>
<name>A0ABW5TK88_9ENTE</name>
<evidence type="ECO:0000259" key="4">
    <source>
        <dbReference type="PROSITE" id="PS50966"/>
    </source>
</evidence>
<dbReference type="SUPFAM" id="SSF52540">
    <property type="entry name" value="P-loop containing nucleoside triphosphate hydrolases"/>
    <property type="match status" value="2"/>
</dbReference>
<dbReference type="Gene3D" id="3.40.50.300">
    <property type="entry name" value="P-loop containing nucleotide triphosphate hydrolases"/>
    <property type="match status" value="1"/>
</dbReference>
<evidence type="ECO:0000256" key="3">
    <source>
        <dbReference type="SAM" id="Coils"/>
    </source>
</evidence>
<sequence length="1081" mass="125139">MLNRRMPARISSRGRDIAAAGNVSIQEFDSIFNVFRAEVQGTELYDVMVSAVDPELDVCDCPYFSEKYYCKHIAAVVTVINQNPNYLKLAEEAKLAELEIAKIENYEPSALFQQPNSKSSSPVVLNSTARRFISQLDLPNPNYFQPLKEIDSQFLRVVYELRLKEKTHSYYEDEYSFDLRLRIGVEGQDKSYQIPDIHSFFKSYQNNEVYQTRGKARYLMAPEFFSEDDQKLLDVLIDLAAHDSTPTDYYYSSNNNKGIISFDFKELRAFIQAFQETEWTKLDYFCNQKTYQTIEARQFSPEDSMFKAIVTEMGESLSLHIVSDFYLMIDSMAGAIIIRDNIIYFVTNVQLELIGKIVNVYNQNKSKKDGILFSRTEDRLLQQFLQHFEQIGTVELPEEFEFFDMTPDFALDVQNHTLQLKLGYHYQDKLIASEDKNQLQQVTSRIVEKEQQAQLYVESLGFEYQKGLWEKEFQDASEIYRFFTYEKPNLEKNGQLHLTEELKSKLQEKPELQSNVVVSERHGILSMSFSIEGIDEDEIEYFLKKIDISRPYLEQPDGTLLLLNEDLRKLAISLQKLRQQAKIKRNQLEMSASQALNVKRILKDATFEEEFKQLIQHLAHPESFEYAEYQDIQAELRPYQKSGIQWLEMLHHYHFGGILADEMGLGKTLQLITFLSNHVEKEPHLVVAPTSLIYNWQQECLKFVPHLSVEVIEGTKAKRMKTIRESKADILITSYNSFRLDNREYEAKSLNYLVLDEAQAIKNSQTKTNQSLREIQPKGVFALSGTPIENRVEELWAIFEIVLPGLLPKKAEFSKLTPTEIALRVKPFILRREKKDVLTEIPDKVEMNLYNELTAQQKNVYLAQLKQMQVQVKGLTKDSFVKNKLEILAGLTRLRQICDTPALYIDDYEGGSGKLEQLQEILSQAQENHRHVLIFSQFTSMLDEIGQMLNRNQMSYLLLKGDTKPKERIKLVNQFNQGEKNIFLISLKAGGTGLNLTTADMVILVDLWWNPAVEDQATARAHRLGQKKTVDVIRLITKGTIEEKIDKLQKSKRNLVDQILIGTDQKSTLTEEEIRLILGIS</sequence>
<dbReference type="InterPro" id="IPR038718">
    <property type="entry name" value="SNF2-like_sf"/>
</dbReference>
<dbReference type="InterPro" id="IPR014001">
    <property type="entry name" value="Helicase_ATP-bd"/>
</dbReference>
<dbReference type="SMART" id="SM00490">
    <property type="entry name" value="HELICc"/>
    <property type="match status" value="1"/>
</dbReference>
<feature type="domain" description="Helicase C-terminal" evidence="6">
    <location>
        <begin position="917"/>
        <end position="1075"/>
    </location>
</feature>
<feature type="domain" description="Helicase ATP-binding" evidence="5">
    <location>
        <begin position="648"/>
        <end position="805"/>
    </location>
</feature>
<reference evidence="8" key="1">
    <citation type="journal article" date="2019" name="Int. J. Syst. Evol. Microbiol.">
        <title>The Global Catalogue of Microorganisms (GCM) 10K type strain sequencing project: providing services to taxonomists for standard genome sequencing and annotation.</title>
        <authorList>
            <consortium name="The Broad Institute Genomics Platform"/>
            <consortium name="The Broad Institute Genome Sequencing Center for Infectious Disease"/>
            <person name="Wu L."/>
            <person name="Ma J."/>
        </authorList>
    </citation>
    <scope>NUCLEOTIDE SEQUENCE [LARGE SCALE GENOMIC DNA]</scope>
    <source>
        <strain evidence="8">TISTR 932</strain>
    </source>
</reference>
<dbReference type="InterPro" id="IPR000330">
    <property type="entry name" value="SNF2_N"/>
</dbReference>
<evidence type="ECO:0000259" key="5">
    <source>
        <dbReference type="PROSITE" id="PS51192"/>
    </source>
</evidence>
<dbReference type="InterPro" id="IPR049730">
    <property type="entry name" value="SNF2/RAD54-like_C"/>
</dbReference>
<evidence type="ECO:0000313" key="7">
    <source>
        <dbReference type="EMBL" id="MFD2728898.1"/>
    </source>
</evidence>
<evidence type="ECO:0000313" key="8">
    <source>
        <dbReference type="Proteomes" id="UP001597427"/>
    </source>
</evidence>
<dbReference type="PROSITE" id="PS50966">
    <property type="entry name" value="ZF_SWIM"/>
    <property type="match status" value="1"/>
</dbReference>
<feature type="coiled-coil region" evidence="3">
    <location>
        <begin position="560"/>
        <end position="594"/>
    </location>
</feature>
<dbReference type="Pfam" id="PF08455">
    <property type="entry name" value="SNF2_assoc"/>
    <property type="match status" value="1"/>
</dbReference>
<dbReference type="PROSITE" id="PS51192">
    <property type="entry name" value="HELICASE_ATP_BIND_1"/>
    <property type="match status" value="1"/>
</dbReference>
<organism evidence="7 8">
    <name type="scientific">Enterococcus camelliae</name>
    <dbReference type="NCBI Taxonomy" id="453959"/>
    <lineage>
        <taxon>Bacteria</taxon>
        <taxon>Bacillati</taxon>
        <taxon>Bacillota</taxon>
        <taxon>Bacilli</taxon>
        <taxon>Lactobacillales</taxon>
        <taxon>Enterococcaceae</taxon>
        <taxon>Enterococcus</taxon>
    </lineage>
</organism>
<evidence type="ECO:0000256" key="2">
    <source>
        <dbReference type="PROSITE-ProRule" id="PRU00325"/>
    </source>
</evidence>
<keyword evidence="3" id="KW-0175">Coiled coil</keyword>
<dbReference type="EMBL" id="JBHUMO010000039">
    <property type="protein sequence ID" value="MFD2728898.1"/>
    <property type="molecule type" value="Genomic_DNA"/>
</dbReference>
<evidence type="ECO:0000259" key="6">
    <source>
        <dbReference type="PROSITE" id="PS51194"/>
    </source>
</evidence>
<dbReference type="CDD" id="cd18793">
    <property type="entry name" value="SF2_C_SNF"/>
    <property type="match status" value="1"/>
</dbReference>
<evidence type="ECO:0000256" key="1">
    <source>
        <dbReference type="ARBA" id="ARBA00022801"/>
    </source>
</evidence>
<proteinExistence type="predicted"/>
<dbReference type="InterPro" id="IPR013663">
    <property type="entry name" value="Helicase_SWF/SNF/SWI_bac"/>
</dbReference>
<dbReference type="Pfam" id="PF00271">
    <property type="entry name" value="Helicase_C"/>
    <property type="match status" value="1"/>
</dbReference>
<keyword evidence="8" id="KW-1185">Reference proteome</keyword>
<dbReference type="SMART" id="SM00487">
    <property type="entry name" value="DEXDc"/>
    <property type="match status" value="1"/>
</dbReference>
<dbReference type="PROSITE" id="PS51194">
    <property type="entry name" value="HELICASE_CTER"/>
    <property type="match status" value="1"/>
</dbReference>